<dbReference type="InterPro" id="IPR042185">
    <property type="entry name" value="Serpin_sf_2"/>
</dbReference>
<dbReference type="OrthoDB" id="1063785at2759"/>
<dbReference type="AlphaFoldDB" id="A0A0C2JU80"/>
<dbReference type="PANTHER" id="PTHR11461">
    <property type="entry name" value="SERINE PROTEASE INHIBITOR, SERPIN"/>
    <property type="match status" value="1"/>
</dbReference>
<gene>
    <name evidence="3" type="ORF">RF11_12308</name>
</gene>
<dbReference type="SUPFAM" id="SSF56574">
    <property type="entry name" value="Serpins"/>
    <property type="match status" value="1"/>
</dbReference>
<dbReference type="InterPro" id="IPR042178">
    <property type="entry name" value="Serpin_sf_1"/>
</dbReference>
<reference evidence="3 4" key="1">
    <citation type="journal article" date="2014" name="Genome Biol. Evol.">
        <title>The genome of the myxosporean Thelohanellus kitauei shows adaptations to nutrient acquisition within its fish host.</title>
        <authorList>
            <person name="Yang Y."/>
            <person name="Xiong J."/>
            <person name="Zhou Z."/>
            <person name="Huo F."/>
            <person name="Miao W."/>
            <person name="Ran C."/>
            <person name="Liu Y."/>
            <person name="Zhang J."/>
            <person name="Feng J."/>
            <person name="Wang M."/>
            <person name="Wang M."/>
            <person name="Wang L."/>
            <person name="Yao B."/>
        </authorList>
    </citation>
    <scope>NUCLEOTIDE SEQUENCE [LARGE SCALE GENOMIC DNA]</scope>
    <source>
        <strain evidence="3">Wuqing</strain>
    </source>
</reference>
<evidence type="ECO:0000259" key="2">
    <source>
        <dbReference type="Pfam" id="PF00079"/>
    </source>
</evidence>
<dbReference type="InterPro" id="IPR023796">
    <property type="entry name" value="Serpin_dom"/>
</dbReference>
<organism evidence="3 4">
    <name type="scientific">Thelohanellus kitauei</name>
    <name type="common">Myxosporean</name>
    <dbReference type="NCBI Taxonomy" id="669202"/>
    <lineage>
        <taxon>Eukaryota</taxon>
        <taxon>Metazoa</taxon>
        <taxon>Cnidaria</taxon>
        <taxon>Myxozoa</taxon>
        <taxon>Myxosporea</taxon>
        <taxon>Bivalvulida</taxon>
        <taxon>Platysporina</taxon>
        <taxon>Myxobolidae</taxon>
        <taxon>Thelohanellus</taxon>
    </lineage>
</organism>
<dbReference type="GO" id="GO:0004867">
    <property type="term" value="F:serine-type endopeptidase inhibitor activity"/>
    <property type="evidence" value="ECO:0007669"/>
    <property type="project" value="InterPro"/>
</dbReference>
<dbReference type="PANTHER" id="PTHR11461:SF211">
    <property type="entry name" value="GH10112P-RELATED"/>
    <property type="match status" value="1"/>
</dbReference>
<dbReference type="InterPro" id="IPR000215">
    <property type="entry name" value="Serpin_fam"/>
</dbReference>
<dbReference type="Pfam" id="PF00079">
    <property type="entry name" value="Serpin"/>
    <property type="match status" value="1"/>
</dbReference>
<dbReference type="EMBL" id="JWZT01001069">
    <property type="protein sequence ID" value="KII72938.1"/>
    <property type="molecule type" value="Genomic_DNA"/>
</dbReference>
<evidence type="ECO:0000313" key="4">
    <source>
        <dbReference type="Proteomes" id="UP000031668"/>
    </source>
</evidence>
<dbReference type="Gene3D" id="2.30.39.10">
    <property type="entry name" value="Alpha-1-antitrypsin, domain 1"/>
    <property type="match status" value="1"/>
</dbReference>
<comment type="similarity">
    <text evidence="1">Belongs to the serpin family.</text>
</comment>
<dbReference type="InterPro" id="IPR036186">
    <property type="entry name" value="Serpin_sf"/>
</dbReference>
<keyword evidence="4" id="KW-1185">Reference proteome</keyword>
<evidence type="ECO:0000313" key="3">
    <source>
        <dbReference type="EMBL" id="KII72938.1"/>
    </source>
</evidence>
<protein>
    <submittedName>
        <fullName evidence="3">Glia-derived nexin</fullName>
    </submittedName>
</protein>
<feature type="domain" description="Serpin" evidence="2">
    <location>
        <begin position="4"/>
        <end position="171"/>
    </location>
</feature>
<dbReference type="Gene3D" id="3.30.497.10">
    <property type="entry name" value="Antithrombin, subunit I, domain 2"/>
    <property type="match status" value="1"/>
</dbReference>
<dbReference type="Proteomes" id="UP000031668">
    <property type="component" value="Unassembled WGS sequence"/>
</dbReference>
<evidence type="ECO:0000256" key="1">
    <source>
        <dbReference type="ARBA" id="ARBA00009500"/>
    </source>
</evidence>
<comment type="caution">
    <text evidence="3">The sequence shown here is derived from an EMBL/GenBank/DDBJ whole genome shotgun (WGS) entry which is preliminary data.</text>
</comment>
<name>A0A0C2JU80_THEKT</name>
<proteinExistence type="inferred from homology"/>
<dbReference type="GO" id="GO:0005615">
    <property type="term" value="C:extracellular space"/>
    <property type="evidence" value="ECO:0007669"/>
    <property type="project" value="InterPro"/>
</dbReference>
<sequence>MNEERENLIYESDDHNFRIHFKYLYRRQFVSVIVLPNEGQRIGEVLKDFNFNKIKDYFDSAEKKNVNLKLPKFKIFSQNNLIDTLKTHGVTDIFDRNLSNFEMMTNHSVYITHLMQATNVGIDDVDVRKSGKKVKKLKIRPKPIKFHVTRPFLFLVNYLPRNVVLISAVVTNATAA</sequence>
<accession>A0A0C2JU80</accession>